<protein>
    <recommendedName>
        <fullName evidence="1">Rab-GAP TBC domain-containing protein</fullName>
    </recommendedName>
</protein>
<accession>A0ABN9T8X1</accession>
<comment type="caution">
    <text evidence="2">The sequence shown here is derived from an EMBL/GenBank/DDBJ whole genome shotgun (WGS) entry which is preliminary data.</text>
</comment>
<reference evidence="2" key="1">
    <citation type="submission" date="2023-10" db="EMBL/GenBank/DDBJ databases">
        <authorList>
            <person name="Chen Y."/>
            <person name="Shah S."/>
            <person name="Dougan E. K."/>
            <person name="Thang M."/>
            <person name="Chan C."/>
        </authorList>
    </citation>
    <scope>NUCLEOTIDE SEQUENCE [LARGE SCALE GENOMIC DNA]</scope>
</reference>
<keyword evidence="3" id="KW-1185">Reference proteome</keyword>
<gene>
    <name evidence="2" type="ORF">PCOR1329_LOCUS36707</name>
</gene>
<dbReference type="InterPro" id="IPR035969">
    <property type="entry name" value="Rab-GAP_TBC_sf"/>
</dbReference>
<dbReference type="Gene3D" id="1.10.8.270">
    <property type="entry name" value="putative rabgap domain of human tbc1 domain family member 14 like domains"/>
    <property type="match status" value="1"/>
</dbReference>
<dbReference type="PANTHER" id="PTHR47219:SF20">
    <property type="entry name" value="TBC1 DOMAIN FAMILY MEMBER 2B"/>
    <property type="match status" value="1"/>
</dbReference>
<feature type="domain" description="Rab-GAP TBC" evidence="1">
    <location>
        <begin position="81"/>
        <end position="237"/>
    </location>
</feature>
<evidence type="ECO:0000313" key="2">
    <source>
        <dbReference type="EMBL" id="CAK0841535.1"/>
    </source>
</evidence>
<dbReference type="InterPro" id="IPR050302">
    <property type="entry name" value="Rab_GAP_TBC_domain"/>
</dbReference>
<evidence type="ECO:0000259" key="1">
    <source>
        <dbReference type="PROSITE" id="PS50086"/>
    </source>
</evidence>
<dbReference type="PANTHER" id="PTHR47219">
    <property type="entry name" value="RAB GTPASE-ACTIVATING PROTEIN 1-LIKE"/>
    <property type="match status" value="1"/>
</dbReference>
<dbReference type="InterPro" id="IPR000195">
    <property type="entry name" value="Rab-GAP-TBC_dom"/>
</dbReference>
<dbReference type="Proteomes" id="UP001189429">
    <property type="component" value="Unassembled WGS sequence"/>
</dbReference>
<dbReference type="EMBL" id="CAUYUJ010014461">
    <property type="protein sequence ID" value="CAK0841535.1"/>
    <property type="molecule type" value="Genomic_DNA"/>
</dbReference>
<dbReference type="SUPFAM" id="SSF47923">
    <property type="entry name" value="Ypt/Rab-GAP domain of gyp1p"/>
    <property type="match status" value="1"/>
</dbReference>
<name>A0ABN9T8X1_9DINO</name>
<organism evidence="2 3">
    <name type="scientific">Prorocentrum cordatum</name>
    <dbReference type="NCBI Taxonomy" id="2364126"/>
    <lineage>
        <taxon>Eukaryota</taxon>
        <taxon>Sar</taxon>
        <taxon>Alveolata</taxon>
        <taxon>Dinophyceae</taxon>
        <taxon>Prorocentrales</taxon>
        <taxon>Prorocentraceae</taxon>
        <taxon>Prorocentrum</taxon>
    </lineage>
</organism>
<proteinExistence type="predicted"/>
<sequence>MEAPARSPGRRVLGPLAARLSNLLGGPEEAPQIPDNVADVRTESLTVAEDAAMHERWQSMLKGRKPSECSDAELRRLVDDGAPLKHRLDLWPRWWGQPAGEVDKLCSEAHGDHASQIELDLKRTLSGACSDDQRGSLRRVLCAYAAVNPAVGYCQGMSFIAAVPLLLAFSEADALAALRYVVEQVCPGYHGASLEGYFCDLGVLDALTSQLLPEVHAELVGLDIPFAHPTCWPRTTS</sequence>
<evidence type="ECO:0000313" key="3">
    <source>
        <dbReference type="Proteomes" id="UP001189429"/>
    </source>
</evidence>
<dbReference type="SMART" id="SM00164">
    <property type="entry name" value="TBC"/>
    <property type="match status" value="1"/>
</dbReference>
<dbReference type="Pfam" id="PF00566">
    <property type="entry name" value="RabGAP-TBC"/>
    <property type="match status" value="1"/>
</dbReference>
<dbReference type="PROSITE" id="PS50086">
    <property type="entry name" value="TBC_RABGAP"/>
    <property type="match status" value="1"/>
</dbReference>